<organism evidence="2 3">
    <name type="scientific">Triparma retinervis</name>
    <dbReference type="NCBI Taxonomy" id="2557542"/>
    <lineage>
        <taxon>Eukaryota</taxon>
        <taxon>Sar</taxon>
        <taxon>Stramenopiles</taxon>
        <taxon>Ochrophyta</taxon>
        <taxon>Bolidophyceae</taxon>
        <taxon>Parmales</taxon>
        <taxon>Triparmaceae</taxon>
        <taxon>Triparma</taxon>
    </lineage>
</organism>
<feature type="compositionally biased region" description="Basic and acidic residues" evidence="1">
    <location>
        <begin position="42"/>
        <end position="60"/>
    </location>
</feature>
<feature type="compositionally biased region" description="Gly residues" evidence="1">
    <location>
        <begin position="93"/>
        <end position="104"/>
    </location>
</feature>
<feature type="compositionally biased region" description="Basic and acidic residues" evidence="1">
    <location>
        <begin position="15"/>
        <end position="25"/>
    </location>
</feature>
<accession>A0A9W7FCQ4</accession>
<name>A0A9W7FCQ4_9STRA</name>
<dbReference type="AlphaFoldDB" id="A0A9W7FCQ4"/>
<reference evidence="2" key="1">
    <citation type="submission" date="2022-07" db="EMBL/GenBank/DDBJ databases">
        <title>Genome analysis of Parmales, a sister group of diatoms, reveals the evolutionary specialization of diatoms from phago-mixotrophs to photoautotrophs.</title>
        <authorList>
            <person name="Ban H."/>
            <person name="Sato S."/>
            <person name="Yoshikawa S."/>
            <person name="Kazumasa Y."/>
            <person name="Nakamura Y."/>
            <person name="Ichinomiya M."/>
            <person name="Saitoh K."/>
            <person name="Sato N."/>
            <person name="Blanc-Mathieu R."/>
            <person name="Endo H."/>
            <person name="Kuwata A."/>
            <person name="Ogata H."/>
        </authorList>
    </citation>
    <scope>NUCLEOTIDE SEQUENCE</scope>
</reference>
<proteinExistence type="predicted"/>
<keyword evidence="3" id="KW-1185">Reference proteome</keyword>
<evidence type="ECO:0000313" key="3">
    <source>
        <dbReference type="Proteomes" id="UP001165082"/>
    </source>
</evidence>
<protein>
    <submittedName>
        <fullName evidence="2">Uncharacterized protein</fullName>
    </submittedName>
</protein>
<dbReference type="EMBL" id="BRXZ01000331">
    <property type="protein sequence ID" value="GMI09683.1"/>
    <property type="molecule type" value="Genomic_DNA"/>
</dbReference>
<comment type="caution">
    <text evidence="2">The sequence shown here is derived from an EMBL/GenBank/DDBJ whole genome shotgun (WGS) entry which is preliminary data.</text>
</comment>
<dbReference type="Proteomes" id="UP001165082">
    <property type="component" value="Unassembled WGS sequence"/>
</dbReference>
<feature type="non-terminal residue" evidence="2">
    <location>
        <position position="104"/>
    </location>
</feature>
<evidence type="ECO:0000313" key="2">
    <source>
        <dbReference type="EMBL" id="GMI09683.1"/>
    </source>
</evidence>
<feature type="region of interest" description="Disordered" evidence="1">
    <location>
        <begin position="1"/>
        <end position="25"/>
    </location>
</feature>
<feature type="region of interest" description="Disordered" evidence="1">
    <location>
        <begin position="42"/>
        <end position="104"/>
    </location>
</feature>
<evidence type="ECO:0000256" key="1">
    <source>
        <dbReference type="SAM" id="MobiDB-lite"/>
    </source>
</evidence>
<sequence length="104" mass="10617">MQLKDIEQETATGKEGGEKGEVAEQVRVEEIRAQLQEVRVKAKEAAKGGDTKDKEEEKKKVVTPAETGGAAGAQGGEGKKWISPRLRQAQATGGAGSGGGGGGG</sequence>
<gene>
    <name evidence="2" type="ORF">TrRE_jg332</name>
</gene>